<protein>
    <recommendedName>
        <fullName evidence="3">Phage portal protein</fullName>
    </recommendedName>
</protein>
<accession>A0A5A5TDE4</accession>
<evidence type="ECO:0000313" key="2">
    <source>
        <dbReference type="Proteomes" id="UP000322530"/>
    </source>
</evidence>
<dbReference type="Proteomes" id="UP000322530">
    <property type="component" value="Unassembled WGS sequence"/>
</dbReference>
<sequence length="420" mass="47757">MDMSTLTEEDYYWRRLSDDLSLKDVMPATYLDLHYQCYEAWHANPLAAAIIEMTLSFVLGRGVIVEASNKKVQRLLRSFWDDPANRMDERVYTLCQELALYGEIFVRFFVNAYDGSVKIRMIDPSLIDVIETDPEDVETPLRFHRRPVGQVADTATILSDPQLLAEPLNMDGVWFTAGSEVMQFAINKVSNAKRGRSDLATLLPWLRRYKDWLTDRVRINKYKAAFLWDVQLTGADKKTIDRKRMEYSYPPEPGSVLLHNEAEKWTAVQPAINANDASEDGRALKLMIAVGAGLPEHYLSDSSQGNRATAAEMGLPALLRFQRRQNVMKTILRTILDRVIMEAQRAGTLGRSLDTSYQVDFPEIDVTDHQIIASATQSLVTALTQAKAQGWICDETAMRLLFQTLGVEVDVCVERHEPRF</sequence>
<proteinExistence type="predicted"/>
<evidence type="ECO:0000313" key="1">
    <source>
        <dbReference type="EMBL" id="GCF09561.1"/>
    </source>
</evidence>
<organism evidence="1 2">
    <name type="scientific">Dictyobacter arantiisoli</name>
    <dbReference type="NCBI Taxonomy" id="2014874"/>
    <lineage>
        <taxon>Bacteria</taxon>
        <taxon>Bacillati</taxon>
        <taxon>Chloroflexota</taxon>
        <taxon>Ktedonobacteria</taxon>
        <taxon>Ktedonobacterales</taxon>
        <taxon>Dictyobacteraceae</taxon>
        <taxon>Dictyobacter</taxon>
    </lineage>
</organism>
<dbReference type="EMBL" id="BIXY01000045">
    <property type="protein sequence ID" value="GCF09561.1"/>
    <property type="molecule type" value="Genomic_DNA"/>
</dbReference>
<gene>
    <name evidence="1" type="ORF">KDI_31250</name>
</gene>
<comment type="caution">
    <text evidence="1">The sequence shown here is derived from an EMBL/GenBank/DDBJ whole genome shotgun (WGS) entry which is preliminary data.</text>
</comment>
<reference evidence="1 2" key="1">
    <citation type="submission" date="2019-01" db="EMBL/GenBank/DDBJ databases">
        <title>Draft genome sequence of Dictyobacter sp. Uno17.</title>
        <authorList>
            <person name="Wang C.M."/>
            <person name="Zheng Y."/>
            <person name="Sakai Y."/>
            <person name="Abe K."/>
            <person name="Yokota A."/>
            <person name="Yabe S."/>
        </authorList>
    </citation>
    <scope>NUCLEOTIDE SEQUENCE [LARGE SCALE GENOMIC DNA]</scope>
    <source>
        <strain evidence="1 2">Uno17</strain>
    </source>
</reference>
<keyword evidence="2" id="KW-1185">Reference proteome</keyword>
<dbReference type="AlphaFoldDB" id="A0A5A5TDE4"/>
<name>A0A5A5TDE4_9CHLR</name>
<evidence type="ECO:0008006" key="3">
    <source>
        <dbReference type="Google" id="ProtNLM"/>
    </source>
</evidence>